<dbReference type="SUPFAM" id="SSF160755">
    <property type="entry name" value="YugN-like"/>
    <property type="match status" value="1"/>
</dbReference>
<keyword evidence="2" id="KW-1185">Reference proteome</keyword>
<dbReference type="InterPro" id="IPR014967">
    <property type="entry name" value="Uncharacterised_YugN-like"/>
</dbReference>
<reference evidence="2" key="1">
    <citation type="submission" date="2016-10" db="EMBL/GenBank/DDBJ databases">
        <authorList>
            <person name="Varghese N."/>
            <person name="Submissions S."/>
        </authorList>
    </citation>
    <scope>NUCLEOTIDE SEQUENCE [LARGE SCALE GENOMIC DNA]</scope>
    <source>
        <strain evidence="2">CGMCC 1.6199</strain>
    </source>
</reference>
<name>A0A1G9QPY3_9BACI</name>
<evidence type="ECO:0000313" key="1">
    <source>
        <dbReference type="EMBL" id="SDM13064.1"/>
    </source>
</evidence>
<dbReference type="AlphaFoldDB" id="A0A1G9QPY3"/>
<sequence>MIPIPSDLENRDFSLHALEETLKPMGFSIGGNWDYDQGSFDYKMGVEDGYQFLRIPFKAVKGMLDSPGVVVKLGKPFVLSHVYQSGVDADGRNGALRGAVDQFQTPVDPDGQVKDKFVEEGEKLLQEVEQSLMER</sequence>
<dbReference type="Proteomes" id="UP000182347">
    <property type="component" value="Unassembled WGS sequence"/>
</dbReference>
<dbReference type="Gene3D" id="3.30.310.100">
    <property type="entry name" value="YugN-like"/>
    <property type="match status" value="1"/>
</dbReference>
<accession>A0A1G9QPY3</accession>
<organism evidence="1 2">
    <name type="scientific">Sediminibacillus halophilus</name>
    <dbReference type="NCBI Taxonomy" id="482461"/>
    <lineage>
        <taxon>Bacteria</taxon>
        <taxon>Bacillati</taxon>
        <taxon>Bacillota</taxon>
        <taxon>Bacilli</taxon>
        <taxon>Bacillales</taxon>
        <taxon>Bacillaceae</taxon>
        <taxon>Sediminibacillus</taxon>
    </lineage>
</organism>
<proteinExistence type="predicted"/>
<protein>
    <submittedName>
        <fullName evidence="1">YugN-like family protein</fullName>
    </submittedName>
</protein>
<dbReference type="OrthoDB" id="2988890at2"/>
<dbReference type="InterPro" id="IPR036491">
    <property type="entry name" value="YugN-like_sf"/>
</dbReference>
<dbReference type="STRING" id="482461.SAMN05216244_1609"/>
<gene>
    <name evidence="1" type="ORF">SAMN05216244_1609</name>
</gene>
<dbReference type="RefSeq" id="WP_074598350.1">
    <property type="nucleotide sequence ID" value="NZ_FNHF01000002.1"/>
</dbReference>
<dbReference type="EMBL" id="FNHF01000002">
    <property type="protein sequence ID" value="SDM13064.1"/>
    <property type="molecule type" value="Genomic_DNA"/>
</dbReference>
<evidence type="ECO:0000313" key="2">
    <source>
        <dbReference type="Proteomes" id="UP000182347"/>
    </source>
</evidence>
<dbReference type="Pfam" id="PF08868">
    <property type="entry name" value="YugN"/>
    <property type="match status" value="1"/>
</dbReference>